<evidence type="ECO:0000256" key="2">
    <source>
        <dbReference type="ARBA" id="ARBA00022475"/>
    </source>
</evidence>
<keyword evidence="5 7" id="KW-0472">Membrane</keyword>
<dbReference type="PANTHER" id="PTHR30625:SF11">
    <property type="entry name" value="MOTA_TOLQ_EXBB PROTON CHANNEL DOMAIN-CONTAINING PROTEIN"/>
    <property type="match status" value="1"/>
</dbReference>
<evidence type="ECO:0000256" key="6">
    <source>
        <dbReference type="RuleBase" id="RU004057"/>
    </source>
</evidence>
<feature type="domain" description="MotA/TolQ/ExbB proton channel" evidence="8">
    <location>
        <begin position="103"/>
        <end position="195"/>
    </location>
</feature>
<organism evidence="9 10">
    <name type="scientific">Oceanobacter antarcticus</name>
    <dbReference type="NCBI Taxonomy" id="3133425"/>
    <lineage>
        <taxon>Bacteria</taxon>
        <taxon>Pseudomonadati</taxon>
        <taxon>Pseudomonadota</taxon>
        <taxon>Gammaproteobacteria</taxon>
        <taxon>Oceanospirillales</taxon>
        <taxon>Oceanospirillaceae</taxon>
        <taxon>Oceanobacter</taxon>
    </lineage>
</organism>
<sequence>MDQLQTLMNTIGGPINAILLVLSLVASTLILAKLWQFFRQGSGSRQRIDATFARITSGEQSQALLMTRNHPSPCLSLIGKFLELRKTPALSVAALREETLRLARLEVAKLTQGLRPLEVIANIAPLLGLFGTVLGMIEAFQAMEAAGSQVDPAVLSGGIWQALLTTAAGLAVAIPVSMIHSALERKAELQTSELQDVIDRLFFLQSTQQNTDAADAPTCELAAQRA</sequence>
<keyword evidence="6" id="KW-0653">Protein transport</keyword>
<name>A0ABW8NDF1_9GAMM</name>
<proteinExistence type="inferred from homology"/>
<dbReference type="Pfam" id="PF01618">
    <property type="entry name" value="MotA_ExbB"/>
    <property type="match status" value="1"/>
</dbReference>
<comment type="caution">
    <text evidence="9">The sequence shown here is derived from an EMBL/GenBank/DDBJ whole genome shotgun (WGS) entry which is preliminary data.</text>
</comment>
<dbReference type="InterPro" id="IPR002898">
    <property type="entry name" value="MotA_ExbB_proton_chnl"/>
</dbReference>
<evidence type="ECO:0000256" key="1">
    <source>
        <dbReference type="ARBA" id="ARBA00004651"/>
    </source>
</evidence>
<comment type="subcellular location">
    <subcellularLocation>
        <location evidence="1">Cell membrane</location>
        <topology evidence="1">Multi-pass membrane protein</topology>
    </subcellularLocation>
    <subcellularLocation>
        <location evidence="6">Membrane</location>
        <topology evidence="6">Multi-pass membrane protein</topology>
    </subcellularLocation>
</comment>
<evidence type="ECO:0000256" key="7">
    <source>
        <dbReference type="SAM" id="Phobius"/>
    </source>
</evidence>
<keyword evidence="3 7" id="KW-0812">Transmembrane</keyword>
<comment type="similarity">
    <text evidence="6">Belongs to the exbB/tolQ family.</text>
</comment>
<evidence type="ECO:0000313" key="9">
    <source>
        <dbReference type="EMBL" id="MFK4750950.1"/>
    </source>
</evidence>
<accession>A0ABW8NDF1</accession>
<dbReference type="InterPro" id="IPR050790">
    <property type="entry name" value="ExbB/TolQ_transport"/>
</dbReference>
<dbReference type="RefSeq" id="WP_416204491.1">
    <property type="nucleotide sequence ID" value="NZ_JBBKTX010000001.1"/>
</dbReference>
<feature type="transmembrane region" description="Helical" evidence="7">
    <location>
        <begin position="119"/>
        <end position="139"/>
    </location>
</feature>
<dbReference type="PANTHER" id="PTHR30625">
    <property type="entry name" value="PROTEIN TOLQ"/>
    <property type="match status" value="1"/>
</dbReference>
<feature type="transmembrane region" description="Helical" evidence="7">
    <location>
        <begin position="159"/>
        <end position="179"/>
    </location>
</feature>
<evidence type="ECO:0000313" key="10">
    <source>
        <dbReference type="Proteomes" id="UP001620597"/>
    </source>
</evidence>
<evidence type="ECO:0000256" key="4">
    <source>
        <dbReference type="ARBA" id="ARBA00022989"/>
    </source>
</evidence>
<feature type="transmembrane region" description="Helical" evidence="7">
    <location>
        <begin position="15"/>
        <end position="35"/>
    </location>
</feature>
<keyword evidence="10" id="KW-1185">Reference proteome</keyword>
<evidence type="ECO:0000259" key="8">
    <source>
        <dbReference type="Pfam" id="PF01618"/>
    </source>
</evidence>
<reference evidence="9 10" key="1">
    <citation type="submission" date="2024-03" db="EMBL/GenBank/DDBJ databases">
        <title>High-quality draft genome sequence of Oceanobacter sp. wDCs-4.</title>
        <authorList>
            <person name="Dong C."/>
        </authorList>
    </citation>
    <scope>NUCLEOTIDE SEQUENCE [LARGE SCALE GENOMIC DNA]</scope>
    <source>
        <strain evidence="10">wDCs-4</strain>
    </source>
</reference>
<evidence type="ECO:0000256" key="3">
    <source>
        <dbReference type="ARBA" id="ARBA00022692"/>
    </source>
</evidence>
<dbReference type="Proteomes" id="UP001620597">
    <property type="component" value="Unassembled WGS sequence"/>
</dbReference>
<protein>
    <submittedName>
        <fullName evidence="9">MotA/TolQ/ExbB proton channel family protein</fullName>
    </submittedName>
</protein>
<keyword evidence="4 7" id="KW-1133">Transmembrane helix</keyword>
<gene>
    <name evidence="9" type="ORF">WG929_00870</name>
</gene>
<dbReference type="EMBL" id="JBBKTX010000001">
    <property type="protein sequence ID" value="MFK4750950.1"/>
    <property type="molecule type" value="Genomic_DNA"/>
</dbReference>
<evidence type="ECO:0000256" key="5">
    <source>
        <dbReference type="ARBA" id="ARBA00023136"/>
    </source>
</evidence>
<keyword evidence="6" id="KW-0813">Transport</keyword>
<keyword evidence="2" id="KW-1003">Cell membrane</keyword>